<dbReference type="PANTHER" id="PTHR33928">
    <property type="entry name" value="POLYGALACTURONASE QRT3"/>
    <property type="match status" value="1"/>
</dbReference>
<dbReference type="KEGG" id="aalt:CC77DRAFT_1006243"/>
<feature type="domain" description="Rhamnogalacturonase A/B/Epimerase-like pectate lyase" evidence="1">
    <location>
        <begin position="72"/>
        <end position="294"/>
    </location>
</feature>
<gene>
    <name evidence="3" type="ORF">AA0117_g9930</name>
    <name evidence="2" type="ORF">CC77DRAFT_1006243</name>
</gene>
<accession>A0A177DX45</accession>
<reference evidence="5" key="2">
    <citation type="journal article" date="2019" name="bioRxiv">
        <title>Genomics, evolutionary history and diagnostics of the Alternaria alternata species group including apple and Asian pear pathotypes.</title>
        <authorList>
            <person name="Armitage A.D."/>
            <person name="Cockerton H.M."/>
            <person name="Sreenivasaprasad S."/>
            <person name="Woodhall J.W."/>
            <person name="Lane C.R."/>
            <person name="Harrison R.J."/>
            <person name="Clarkson J.P."/>
        </authorList>
    </citation>
    <scope>NUCLEOTIDE SEQUENCE [LARGE SCALE GENOMIC DNA]</scope>
    <source>
        <strain evidence="5">FERA 1177</strain>
    </source>
</reference>
<evidence type="ECO:0000313" key="5">
    <source>
        <dbReference type="Proteomes" id="UP000291422"/>
    </source>
</evidence>
<dbReference type="Proteomes" id="UP000077248">
    <property type="component" value="Unassembled WGS sequence"/>
</dbReference>
<dbReference type="Gene3D" id="2.160.20.10">
    <property type="entry name" value="Single-stranded right-handed beta-helix, Pectin lyase-like"/>
    <property type="match status" value="2"/>
</dbReference>
<proteinExistence type="predicted"/>
<dbReference type="STRING" id="5599.A0A177DX45"/>
<dbReference type="AlphaFoldDB" id="A0A177DX45"/>
<dbReference type="OMA" id="GQGHKYT"/>
<dbReference type="Pfam" id="PF12708">
    <property type="entry name" value="Pect-lyase_RHGA_epim"/>
    <property type="match status" value="2"/>
</dbReference>
<reference evidence="2 4" key="1">
    <citation type="submission" date="2016-05" db="EMBL/GenBank/DDBJ databases">
        <title>Comparative analysis of secretome profiles of manganese(II)-oxidizing ascomycete fungi.</title>
        <authorList>
            <consortium name="DOE Joint Genome Institute"/>
            <person name="Zeiner C.A."/>
            <person name="Purvine S.O."/>
            <person name="Zink E.M."/>
            <person name="Wu S."/>
            <person name="Pasa-Tolic L."/>
            <person name="Chaput D.L."/>
            <person name="Haridas S."/>
            <person name="Grigoriev I.V."/>
            <person name="Santelli C.M."/>
            <person name="Hansel C.M."/>
        </authorList>
    </citation>
    <scope>NUCLEOTIDE SEQUENCE [LARGE SCALE GENOMIC DNA]</scope>
    <source>
        <strain evidence="2 4">SRC1lrK2f</strain>
    </source>
</reference>
<organism evidence="2 4">
    <name type="scientific">Alternaria alternata</name>
    <name type="common">Alternaria rot fungus</name>
    <name type="synonym">Torula alternata</name>
    <dbReference type="NCBI Taxonomy" id="5599"/>
    <lineage>
        <taxon>Eukaryota</taxon>
        <taxon>Fungi</taxon>
        <taxon>Dikarya</taxon>
        <taxon>Ascomycota</taxon>
        <taxon>Pezizomycotina</taxon>
        <taxon>Dothideomycetes</taxon>
        <taxon>Pleosporomycetidae</taxon>
        <taxon>Pleosporales</taxon>
        <taxon>Pleosporineae</taxon>
        <taxon>Pleosporaceae</taxon>
        <taxon>Alternaria</taxon>
        <taxon>Alternaria sect. Alternaria</taxon>
        <taxon>Alternaria alternata complex</taxon>
    </lineage>
</organism>
<dbReference type="InterPro" id="IPR024535">
    <property type="entry name" value="RHGA/B-epi-like_pectate_lyase"/>
</dbReference>
<feature type="domain" description="Rhamnogalacturonase A/B/Epimerase-like pectate lyase" evidence="1">
    <location>
        <begin position="424"/>
        <end position="636"/>
    </location>
</feature>
<evidence type="ECO:0000259" key="1">
    <source>
        <dbReference type="Pfam" id="PF12708"/>
    </source>
</evidence>
<dbReference type="InterPro" id="IPR011050">
    <property type="entry name" value="Pectin_lyase_fold/virulence"/>
</dbReference>
<dbReference type="GO" id="GO:0004650">
    <property type="term" value="F:polygalacturonase activity"/>
    <property type="evidence" value="ECO:0007669"/>
    <property type="project" value="InterPro"/>
</dbReference>
<keyword evidence="4" id="KW-1185">Reference proteome</keyword>
<name>A0A177DX45_ALTAL</name>
<sequence length="789" mass="84065">MHLPSLIACLGAVGIQGAAISRFSRQVSNDTEPASNISSIQGIAAITDGYWLNDLSGNGRAAFNGNSAYKVFRNVKEYGAKGDGVTDDSDAINRAISDGNRCGPGVCDSATDSPAVVYIPSGTYLISKPIIFYYMTQLIGNPRGLPVLKAAPTLQALALIDASPYGSNGNAGWTSTNIFLRQIRNLVIDGTAVAPTSGFQGIHWPASQATTIQNVKIRMTQASNSVHAGIFVENGSGGHMADLDIEGGLYGMNIGNQQFTMRNVKISKAVTGISQIWDWGWLYSGLSISDCGTAFSMSNGAAANKLEVGSVVIIDSEITNCQKFVDMAWTRTSKPIGAGQLILENIKLNNVPNAVVGNGATVLPGGTLTIQAWGQGNKYAPNANGPEKFQGNISPVARPGSLLDGGKYYSKSKPQYENLGTGDFISARGSGATGDGRTDDTRAVQDAVTRAAAQNKVLFFEHGVYRVTNTIYVPPGSRMVGETFSAIMGSGATFGNKDSPVPIMQIGKPGESGHIEWSDMIVQTQGATPGAIVIQYNLNSDRGSGVWDVHTRIGGSKGTNLQVAQCPATVGSVNQQCMAAHTNVHVTKGANGAYFENNWFWTADHDLDDARSTQISIFTGRGLHIEAQNVWLWANGVEHHALYQYQFNDASNIFAGFIQTETPYYMPTPDASNQPYGRSDAFSDPVYPSGASAYGLRVLRSKNVLIYGGGLYSFFRNYNVGCSSADAPNGFRNCQSRVFSIEGASSVQAFALSEVGSEWMVTVDGVDKAKWSDNLSVYSNTIGWLGYGF</sequence>
<dbReference type="SUPFAM" id="SSF51126">
    <property type="entry name" value="Pectin lyase-like"/>
    <property type="match status" value="2"/>
</dbReference>
<dbReference type="RefSeq" id="XP_018389469.1">
    <property type="nucleotide sequence ID" value="XM_018523402.1"/>
</dbReference>
<evidence type="ECO:0000313" key="4">
    <source>
        <dbReference type="Proteomes" id="UP000077248"/>
    </source>
</evidence>
<dbReference type="EMBL" id="KV441472">
    <property type="protein sequence ID" value="OAG24048.1"/>
    <property type="molecule type" value="Genomic_DNA"/>
</dbReference>
<reference evidence="3" key="3">
    <citation type="journal article" date="2019" name="J. ISSAAS">
        <title>Genomics, evolutionary history and diagnostics of the Alternaria alternata species group including apple and Asian pear pathotypes.</title>
        <authorList>
            <person name="Armitage A.D."/>
            <person name="Cockerton H.M."/>
            <person name="Sreenivasaprasad S."/>
            <person name="Woodhall J."/>
            <person name="Lane C."/>
            <person name="Harrison R.J."/>
            <person name="Clarkson J.P."/>
        </authorList>
    </citation>
    <scope>NUCLEOTIDE SEQUENCE</scope>
    <source>
        <strain evidence="3">FERA 1177</strain>
    </source>
</reference>
<dbReference type="PANTHER" id="PTHR33928:SF2">
    <property type="entry name" value="PECTATE LYASE SUPERFAMILY PROTEIN DOMAIN-CONTAINING PROTEIN-RELATED"/>
    <property type="match status" value="1"/>
</dbReference>
<protein>
    <submittedName>
        <fullName evidence="2">Exo-beta 1,3 glucanase</fullName>
    </submittedName>
    <submittedName>
        <fullName evidence="3">Glucan 1,3-beta-glucosidase</fullName>
    </submittedName>
</protein>
<dbReference type="EMBL" id="PDXD01000035">
    <property type="protein sequence ID" value="RYN71037.1"/>
    <property type="molecule type" value="Genomic_DNA"/>
</dbReference>
<dbReference type="GeneID" id="29108996"/>
<dbReference type="VEuPathDB" id="FungiDB:CC77DRAFT_1006243"/>
<dbReference type="CDD" id="cd23668">
    <property type="entry name" value="GH55_beta13glucanase-like"/>
    <property type="match status" value="1"/>
</dbReference>
<evidence type="ECO:0000313" key="3">
    <source>
        <dbReference type="EMBL" id="RYN71037.1"/>
    </source>
</evidence>
<dbReference type="Proteomes" id="UP000291422">
    <property type="component" value="Unassembled WGS sequence"/>
</dbReference>
<evidence type="ECO:0000313" key="2">
    <source>
        <dbReference type="EMBL" id="OAG24048.1"/>
    </source>
</evidence>
<dbReference type="InterPro" id="IPR039279">
    <property type="entry name" value="QRT3-like"/>
</dbReference>
<dbReference type="InterPro" id="IPR012334">
    <property type="entry name" value="Pectin_lyas_fold"/>
</dbReference>